<protein>
    <submittedName>
        <fullName evidence="3">Cytochrome c-type biogenesis protein CcmH</fullName>
    </submittedName>
</protein>
<proteinExistence type="predicted"/>
<dbReference type="EMBL" id="JACIEN010000001">
    <property type="protein sequence ID" value="MBB4015458.1"/>
    <property type="molecule type" value="Genomic_DNA"/>
</dbReference>
<organism evidence="3 4">
    <name type="scientific">Chelatococcus caeni</name>
    <dbReference type="NCBI Taxonomy" id="1348468"/>
    <lineage>
        <taxon>Bacteria</taxon>
        <taxon>Pseudomonadati</taxon>
        <taxon>Pseudomonadota</taxon>
        <taxon>Alphaproteobacteria</taxon>
        <taxon>Hyphomicrobiales</taxon>
        <taxon>Chelatococcaceae</taxon>
        <taxon>Chelatococcus</taxon>
    </lineage>
</organism>
<comment type="caution">
    <text evidence="3">The sequence shown here is derived from an EMBL/GenBank/DDBJ whole genome shotgun (WGS) entry which is preliminary data.</text>
</comment>
<dbReference type="SUPFAM" id="SSF48452">
    <property type="entry name" value="TPR-like"/>
    <property type="match status" value="1"/>
</dbReference>
<comment type="subcellular location">
    <subcellularLocation>
        <location evidence="1">Cell envelope</location>
    </subcellularLocation>
</comment>
<sequence length="370" mass="38818">MPMLIWLIFALMTGAAVLAVLWPLSRAETAVAAETGDAAFFRQQMADLERDREAGLVSEREAEALRAEIGRRLLRAARGEGRRGPEGEPALRRRRAASAIALSTIPLLALAIYGAMGSPHLPQAPRAARMDGGQLDVGAAVAKIEAHLAQNPGDGRGWEVLAPVYLRAGRFGDAARAYQSALDILGETPARLTDLGEAVTAEAGGIVDARARAAFERALALDPANAKARYYLAVATGQDGDNAKAMDMLQKLLADAPADASWRGAVEQRLAALSMSEGASAITSLPQGEQALAIRGMVEGLAARLDADGSDAAGWARLVRSYVVLGEEEKAREALAKARSQLAADPASLDMLAALARQLSLETDATGAPQ</sequence>
<dbReference type="NCBIfam" id="TIGR03142">
    <property type="entry name" value="cytochro_ccmI"/>
    <property type="match status" value="1"/>
</dbReference>
<dbReference type="Gene3D" id="1.25.40.10">
    <property type="entry name" value="Tetratricopeptide repeat domain"/>
    <property type="match status" value="2"/>
</dbReference>
<dbReference type="InterPro" id="IPR011990">
    <property type="entry name" value="TPR-like_helical_dom_sf"/>
</dbReference>
<dbReference type="Pfam" id="PF14559">
    <property type="entry name" value="TPR_19"/>
    <property type="match status" value="1"/>
</dbReference>
<dbReference type="Proteomes" id="UP000577362">
    <property type="component" value="Unassembled WGS sequence"/>
</dbReference>
<gene>
    <name evidence="3" type="ORF">GGR16_000464</name>
</gene>
<keyword evidence="2" id="KW-0201">Cytochrome c-type biogenesis</keyword>
<evidence type="ECO:0000313" key="3">
    <source>
        <dbReference type="EMBL" id="MBB4015458.1"/>
    </source>
</evidence>
<keyword evidence="4" id="KW-1185">Reference proteome</keyword>
<dbReference type="GO" id="GO:0017004">
    <property type="term" value="P:cytochrome complex assembly"/>
    <property type="evidence" value="ECO:0007669"/>
    <property type="project" value="UniProtKB-KW"/>
</dbReference>
<dbReference type="PANTHER" id="PTHR47870:SF1">
    <property type="entry name" value="CYTOCHROME C-TYPE BIOGENESIS PROTEIN CCMH"/>
    <property type="match status" value="1"/>
</dbReference>
<evidence type="ECO:0000256" key="2">
    <source>
        <dbReference type="ARBA" id="ARBA00022748"/>
    </source>
</evidence>
<accession>A0A840BVE9</accession>
<evidence type="ECO:0000256" key="1">
    <source>
        <dbReference type="ARBA" id="ARBA00004196"/>
    </source>
</evidence>
<dbReference type="AlphaFoldDB" id="A0A840BVE9"/>
<reference evidence="3 4" key="1">
    <citation type="submission" date="2020-08" db="EMBL/GenBank/DDBJ databases">
        <title>Genomic Encyclopedia of Type Strains, Phase IV (KMG-IV): sequencing the most valuable type-strain genomes for metagenomic binning, comparative biology and taxonomic classification.</title>
        <authorList>
            <person name="Goeker M."/>
        </authorList>
    </citation>
    <scope>NUCLEOTIDE SEQUENCE [LARGE SCALE GENOMIC DNA]</scope>
    <source>
        <strain evidence="3 4">DSM 103737</strain>
    </source>
</reference>
<name>A0A840BVE9_9HYPH</name>
<dbReference type="InterPro" id="IPR051263">
    <property type="entry name" value="C-type_cytochrome_biogenesis"/>
</dbReference>
<dbReference type="InterPro" id="IPR017560">
    <property type="entry name" value="Cyt_c_biogenesis_CcmI"/>
</dbReference>
<dbReference type="GO" id="GO:0030313">
    <property type="term" value="C:cell envelope"/>
    <property type="evidence" value="ECO:0007669"/>
    <property type="project" value="UniProtKB-SubCell"/>
</dbReference>
<evidence type="ECO:0000313" key="4">
    <source>
        <dbReference type="Proteomes" id="UP000577362"/>
    </source>
</evidence>
<dbReference type="PANTHER" id="PTHR47870">
    <property type="entry name" value="CYTOCHROME C-TYPE BIOGENESIS PROTEIN CCMH"/>
    <property type="match status" value="1"/>
</dbReference>